<dbReference type="AlphaFoldDB" id="A0AAV0C3K8"/>
<accession>A0AAV0C3K8</accession>
<dbReference type="EMBL" id="CAMAPF010000011">
    <property type="protein sequence ID" value="CAH9063801.1"/>
    <property type="molecule type" value="Genomic_DNA"/>
</dbReference>
<feature type="non-terminal residue" evidence="1">
    <location>
        <position position="46"/>
    </location>
</feature>
<name>A0AAV0C3K8_9ASTE</name>
<proteinExistence type="predicted"/>
<evidence type="ECO:0000313" key="1">
    <source>
        <dbReference type="EMBL" id="CAH9063801.1"/>
    </source>
</evidence>
<evidence type="ECO:0000313" key="2">
    <source>
        <dbReference type="Proteomes" id="UP001152523"/>
    </source>
</evidence>
<protein>
    <submittedName>
        <fullName evidence="1">Uncharacterized protein</fullName>
    </submittedName>
</protein>
<gene>
    <name evidence="1" type="ORF">CEPIT_LOCUS2005</name>
</gene>
<comment type="caution">
    <text evidence="1">The sequence shown here is derived from an EMBL/GenBank/DDBJ whole genome shotgun (WGS) entry which is preliminary data.</text>
</comment>
<organism evidence="1 2">
    <name type="scientific">Cuscuta epithymum</name>
    <dbReference type="NCBI Taxonomy" id="186058"/>
    <lineage>
        <taxon>Eukaryota</taxon>
        <taxon>Viridiplantae</taxon>
        <taxon>Streptophyta</taxon>
        <taxon>Embryophyta</taxon>
        <taxon>Tracheophyta</taxon>
        <taxon>Spermatophyta</taxon>
        <taxon>Magnoliopsida</taxon>
        <taxon>eudicotyledons</taxon>
        <taxon>Gunneridae</taxon>
        <taxon>Pentapetalae</taxon>
        <taxon>asterids</taxon>
        <taxon>lamiids</taxon>
        <taxon>Solanales</taxon>
        <taxon>Convolvulaceae</taxon>
        <taxon>Cuscuteae</taxon>
        <taxon>Cuscuta</taxon>
        <taxon>Cuscuta subgen. Cuscuta</taxon>
    </lineage>
</organism>
<sequence length="46" mass="5261">MEQPPGFLAQGESGKTKDLGPLKYFLRIGIWRSNKGTYLSQRKYCP</sequence>
<reference evidence="1" key="1">
    <citation type="submission" date="2022-07" db="EMBL/GenBank/DDBJ databases">
        <authorList>
            <person name="Macas J."/>
            <person name="Novak P."/>
            <person name="Neumann P."/>
        </authorList>
    </citation>
    <scope>NUCLEOTIDE SEQUENCE</scope>
</reference>
<keyword evidence="2" id="KW-1185">Reference proteome</keyword>
<dbReference type="Proteomes" id="UP001152523">
    <property type="component" value="Unassembled WGS sequence"/>
</dbReference>